<name>S4NCS7_9ACTN</name>
<gene>
    <name evidence="2" type="ORF">STAFG_6932</name>
</gene>
<sequence length="302" mass="31482">MGGVTEEEDPSAAPSVGEARPEGVLRLADDLEVPVVGRRQPWRDQLADRFLGVPEPELPAIAVLADAHEGRRAVPVADLVDALPAADVGLRADVDDGPAFLETQVLPYGADGVAGEAVGTVTAEDRVGPQQVFAPVVVVGHPDRAVAVLLDADDLRPTAQFALRAPGEGVAQQPLQLGLVEHAGLRVAVMAVLGAAELGHHPVPGVQQPQPARRTGDRGELLPHARGLEDPADLVVGGDGAREGVEVPVAFQDHRADSAPGEEESGGHAHRSGADDDHRYVLFGTAHLRPLLRVRDGCALLA</sequence>
<feature type="compositionally biased region" description="Basic and acidic residues" evidence="1">
    <location>
        <begin position="214"/>
        <end position="229"/>
    </location>
</feature>
<feature type="region of interest" description="Disordered" evidence="1">
    <location>
        <begin position="201"/>
        <end position="239"/>
    </location>
</feature>
<feature type="region of interest" description="Disordered" evidence="1">
    <location>
        <begin position="1"/>
        <end position="23"/>
    </location>
</feature>
<dbReference type="HOGENOM" id="CLU_921056_0_0_11"/>
<organism evidence="2 3">
    <name type="scientific">Streptomyces afghaniensis 772</name>
    <dbReference type="NCBI Taxonomy" id="1283301"/>
    <lineage>
        <taxon>Bacteria</taxon>
        <taxon>Bacillati</taxon>
        <taxon>Actinomycetota</taxon>
        <taxon>Actinomycetes</taxon>
        <taxon>Kitasatosporales</taxon>
        <taxon>Streptomycetaceae</taxon>
        <taxon>Streptomyces</taxon>
    </lineage>
</organism>
<dbReference type="PATRIC" id="fig|1283301.3.peg.6880"/>
<protein>
    <submittedName>
        <fullName evidence="2">Putative 3-(3-hydroxy-phenyl)propionate/3-hydroxycinnamic acid hydroxylase 2</fullName>
    </submittedName>
</protein>
<dbReference type="Proteomes" id="UP000015001">
    <property type="component" value="Unassembled WGS sequence"/>
</dbReference>
<feature type="compositionally biased region" description="Acidic residues" evidence="1">
    <location>
        <begin position="1"/>
        <end position="10"/>
    </location>
</feature>
<keyword evidence="3" id="KW-1185">Reference proteome</keyword>
<evidence type="ECO:0000313" key="2">
    <source>
        <dbReference type="EMBL" id="EPJ36004.1"/>
    </source>
</evidence>
<reference evidence="2 3" key="1">
    <citation type="submission" date="2013-02" db="EMBL/GenBank/DDBJ databases">
        <title>Draft Genome Sequence of Streptomyces afghaniensis, Which Produces Compounds of the Julimycin B-Complex.</title>
        <authorList>
            <person name="Gruening B.A."/>
            <person name="Praeg A."/>
            <person name="Erxleben A."/>
            <person name="Guenther S."/>
            <person name="Fiedler H.-P."/>
            <person name="Goodfellow M."/>
            <person name="Mueller M."/>
        </authorList>
    </citation>
    <scope>NUCLEOTIDE SEQUENCE [LARGE SCALE GENOMIC DNA]</scope>
    <source>
        <strain evidence="2 3">772</strain>
    </source>
</reference>
<accession>S4NCS7</accession>
<comment type="caution">
    <text evidence="2">The sequence shown here is derived from an EMBL/GenBank/DDBJ whole genome shotgun (WGS) entry which is preliminary data.</text>
</comment>
<evidence type="ECO:0000256" key="1">
    <source>
        <dbReference type="SAM" id="MobiDB-lite"/>
    </source>
</evidence>
<feature type="compositionally biased region" description="Low complexity" evidence="1">
    <location>
        <begin position="201"/>
        <end position="211"/>
    </location>
</feature>
<proteinExistence type="predicted"/>
<dbReference type="EMBL" id="AOPY01001590">
    <property type="protein sequence ID" value="EPJ36004.1"/>
    <property type="molecule type" value="Genomic_DNA"/>
</dbReference>
<dbReference type="AlphaFoldDB" id="S4NCS7"/>
<evidence type="ECO:0000313" key="3">
    <source>
        <dbReference type="Proteomes" id="UP000015001"/>
    </source>
</evidence>